<dbReference type="PANTHER" id="PTHR22306">
    <property type="entry name" value="CHROMOSOME 7 OPEN READING FRAME 50"/>
    <property type="match status" value="1"/>
</dbReference>
<organism evidence="3">
    <name type="scientific">Culex tarsalis</name>
    <name type="common">Encephalitis mosquito</name>
    <dbReference type="NCBI Taxonomy" id="7177"/>
    <lineage>
        <taxon>Eukaryota</taxon>
        <taxon>Metazoa</taxon>
        <taxon>Ecdysozoa</taxon>
        <taxon>Arthropoda</taxon>
        <taxon>Hexapoda</taxon>
        <taxon>Insecta</taxon>
        <taxon>Pterygota</taxon>
        <taxon>Neoptera</taxon>
        <taxon>Endopterygota</taxon>
        <taxon>Diptera</taxon>
        <taxon>Nematocera</taxon>
        <taxon>Culicoidea</taxon>
        <taxon>Culicidae</taxon>
        <taxon>Culicinae</taxon>
        <taxon>Culicini</taxon>
        <taxon>Culex</taxon>
        <taxon>Culex</taxon>
    </lineage>
</organism>
<reference evidence="3" key="1">
    <citation type="submission" date="2017-01" db="EMBL/GenBank/DDBJ databases">
        <title>A deep insight into the sialotranscriptome of adult male and female Cluex tarsalis mosquitoes.</title>
        <authorList>
            <person name="Ribeiro J.M."/>
            <person name="Moreira F."/>
            <person name="Bernard K.A."/>
            <person name="Calvo E."/>
        </authorList>
    </citation>
    <scope>NUCLEOTIDE SEQUENCE</scope>
    <source>
        <strain evidence="3">Kern County</strain>
        <tissue evidence="3">Salivary glands</tissue>
    </source>
</reference>
<feature type="compositionally biased region" description="Basic and acidic residues" evidence="1">
    <location>
        <begin position="83"/>
        <end position="99"/>
    </location>
</feature>
<feature type="domain" description="WKF" evidence="2">
    <location>
        <begin position="103"/>
        <end position="165"/>
    </location>
</feature>
<dbReference type="EMBL" id="GFDL01011408">
    <property type="protein sequence ID" value="JAV23637.1"/>
    <property type="molecule type" value="Transcribed_RNA"/>
</dbReference>
<feature type="compositionally biased region" description="Basic and acidic residues" evidence="1">
    <location>
        <begin position="7"/>
        <end position="26"/>
    </location>
</feature>
<feature type="compositionally biased region" description="Basic residues" evidence="1">
    <location>
        <begin position="68"/>
        <end position="82"/>
    </location>
</feature>
<dbReference type="PANTHER" id="PTHR22306:SF2">
    <property type="entry name" value="CHROMOSOME 7 OPEN READING FRAME 50"/>
    <property type="match status" value="1"/>
</dbReference>
<dbReference type="AlphaFoldDB" id="A0A1Q3F7X5"/>
<dbReference type="InterPro" id="IPR019327">
    <property type="entry name" value="WKF"/>
</dbReference>
<feature type="region of interest" description="Disordered" evidence="1">
    <location>
        <begin position="1"/>
        <end position="99"/>
    </location>
</feature>
<proteinExistence type="predicted"/>
<name>A0A1Q3F7X5_CULTA</name>
<dbReference type="Pfam" id="PF10180">
    <property type="entry name" value="WKF"/>
    <property type="match status" value="1"/>
</dbReference>
<protein>
    <recommendedName>
        <fullName evidence="2">WKF domain-containing protein</fullName>
    </recommendedName>
</protein>
<evidence type="ECO:0000313" key="3">
    <source>
        <dbReference type="EMBL" id="JAV23637.1"/>
    </source>
</evidence>
<evidence type="ECO:0000259" key="2">
    <source>
        <dbReference type="Pfam" id="PF10180"/>
    </source>
</evidence>
<sequence>MAKRKDKQRDSSKADEKSHETSKQDETANPEPIPAKKSKKDSHTSPEAATISAGTTIDQAMAVNPKLKLNKKTKRAKKREKHAKIQEEKQEKSKDRERQEVQQYLQAWRDEREKWKFQKLKQIYIQEHVFDEDRLAADVWPIALEYLSGTKGSGKETLTKRAQTVIREADQQAKEGEDQSVLEGSRYQRARELLQYLG</sequence>
<accession>A0A1Q3F7X5</accession>
<evidence type="ECO:0000256" key="1">
    <source>
        <dbReference type="SAM" id="MobiDB-lite"/>
    </source>
</evidence>